<dbReference type="Proteomes" id="UP001164746">
    <property type="component" value="Chromosome 10"/>
</dbReference>
<feature type="non-terminal residue" evidence="2">
    <location>
        <position position="1"/>
    </location>
</feature>
<dbReference type="PANTHER" id="PTHR46270:SF2">
    <property type="entry name" value="TIR DOMAIN-CONTAINING PROTEIN"/>
    <property type="match status" value="1"/>
</dbReference>
<gene>
    <name evidence="2" type="ORF">MAR_031883</name>
</gene>
<evidence type="ECO:0000313" key="2">
    <source>
        <dbReference type="EMBL" id="WAR17289.1"/>
    </source>
</evidence>
<sequence length="204" mass="22475">SVQGIWALCFDKLVQQKVVAQAYEGGVVSFLWDFKQSASLKVTQACNGALWTLKDMLRTSKVQKYKEIGEQLESSTEKKKESEPDKAVNRENITGSSSESQGHVWMDIDEMGGSTIQAMAEAVENADLVHAEPPRGNDTPDGVSMTTVAKVPVTLATIQAVRKWSPDEVNQWRKKNNIASSVPKLKSGEEVAFLLTMRAESPDF</sequence>
<organism evidence="2 3">
    <name type="scientific">Mya arenaria</name>
    <name type="common">Soft-shell clam</name>
    <dbReference type="NCBI Taxonomy" id="6604"/>
    <lineage>
        <taxon>Eukaryota</taxon>
        <taxon>Metazoa</taxon>
        <taxon>Spiralia</taxon>
        <taxon>Lophotrochozoa</taxon>
        <taxon>Mollusca</taxon>
        <taxon>Bivalvia</taxon>
        <taxon>Autobranchia</taxon>
        <taxon>Heteroconchia</taxon>
        <taxon>Euheterodonta</taxon>
        <taxon>Imparidentia</taxon>
        <taxon>Neoheterodontei</taxon>
        <taxon>Myida</taxon>
        <taxon>Myoidea</taxon>
        <taxon>Myidae</taxon>
        <taxon>Mya</taxon>
    </lineage>
</organism>
<accession>A0ABY7F7Z0</accession>
<name>A0ABY7F7Z0_MYAAR</name>
<feature type="compositionally biased region" description="Polar residues" evidence="1">
    <location>
        <begin position="91"/>
        <end position="101"/>
    </location>
</feature>
<protein>
    <submittedName>
        <fullName evidence="2">Uncharacterized protein</fullName>
    </submittedName>
</protein>
<dbReference type="PANTHER" id="PTHR46270">
    <property type="entry name" value="ARMADILLO-TYPE FOLD-RELATED"/>
    <property type="match status" value="1"/>
</dbReference>
<feature type="non-terminal residue" evidence="2">
    <location>
        <position position="204"/>
    </location>
</feature>
<dbReference type="EMBL" id="CP111021">
    <property type="protein sequence ID" value="WAR17289.1"/>
    <property type="molecule type" value="Genomic_DNA"/>
</dbReference>
<evidence type="ECO:0000313" key="3">
    <source>
        <dbReference type="Proteomes" id="UP001164746"/>
    </source>
</evidence>
<feature type="region of interest" description="Disordered" evidence="1">
    <location>
        <begin position="71"/>
        <end position="104"/>
    </location>
</feature>
<reference evidence="2" key="1">
    <citation type="submission" date="2022-11" db="EMBL/GenBank/DDBJ databases">
        <title>Centuries of genome instability and evolution in soft-shell clam transmissible cancer (bioRxiv).</title>
        <authorList>
            <person name="Hart S.F.M."/>
            <person name="Yonemitsu M.A."/>
            <person name="Giersch R.M."/>
            <person name="Beal B.F."/>
            <person name="Arriagada G."/>
            <person name="Davis B.W."/>
            <person name="Ostrander E.A."/>
            <person name="Goff S.P."/>
            <person name="Metzger M.J."/>
        </authorList>
    </citation>
    <scope>NUCLEOTIDE SEQUENCE</scope>
    <source>
        <strain evidence="2">MELC-2E11</strain>
        <tissue evidence="2">Siphon/mantle</tissue>
    </source>
</reference>
<feature type="compositionally biased region" description="Basic and acidic residues" evidence="1">
    <location>
        <begin position="71"/>
        <end position="89"/>
    </location>
</feature>
<proteinExistence type="predicted"/>
<keyword evidence="3" id="KW-1185">Reference proteome</keyword>
<evidence type="ECO:0000256" key="1">
    <source>
        <dbReference type="SAM" id="MobiDB-lite"/>
    </source>
</evidence>